<sequence>MKQTWVLVFLLALTACGGKPSDEAPPAETSSAIAEQPTGIATQSSATALPVVAEVPSVPDHNYSANEDGIYLYAQTLSEA</sequence>
<dbReference type="PROSITE" id="PS51257">
    <property type="entry name" value="PROKAR_LIPOPROTEIN"/>
    <property type="match status" value="1"/>
</dbReference>
<accession>A0ABT5HTD4</accession>
<dbReference type="EMBL" id="JAQQKX010000005">
    <property type="protein sequence ID" value="MDC7683321.1"/>
    <property type="molecule type" value="Genomic_DNA"/>
</dbReference>
<organism evidence="2 3">
    <name type="scientific">Asticcacaulis aquaticus</name>
    <dbReference type="NCBI Taxonomy" id="2984212"/>
    <lineage>
        <taxon>Bacteria</taxon>
        <taxon>Pseudomonadati</taxon>
        <taxon>Pseudomonadota</taxon>
        <taxon>Alphaproteobacteria</taxon>
        <taxon>Caulobacterales</taxon>
        <taxon>Caulobacteraceae</taxon>
        <taxon>Asticcacaulis</taxon>
    </lineage>
</organism>
<dbReference type="Proteomes" id="UP001214854">
    <property type="component" value="Unassembled WGS sequence"/>
</dbReference>
<name>A0ABT5HTD4_9CAUL</name>
<feature type="region of interest" description="Disordered" evidence="1">
    <location>
        <begin position="19"/>
        <end position="39"/>
    </location>
</feature>
<reference evidence="2 3" key="1">
    <citation type="submission" date="2023-01" db="EMBL/GenBank/DDBJ databases">
        <title>Novel species of the genus Asticcacaulis isolated from rivers.</title>
        <authorList>
            <person name="Lu H."/>
        </authorList>
    </citation>
    <scope>NUCLEOTIDE SEQUENCE [LARGE SCALE GENOMIC DNA]</scope>
    <source>
        <strain evidence="2 3">BYS171W</strain>
    </source>
</reference>
<evidence type="ECO:0000256" key="1">
    <source>
        <dbReference type="SAM" id="MobiDB-lite"/>
    </source>
</evidence>
<dbReference type="RefSeq" id="WP_272747795.1">
    <property type="nucleotide sequence ID" value="NZ_JAQQKX010000005.1"/>
</dbReference>
<protein>
    <submittedName>
        <fullName evidence="2">Uncharacterized protein</fullName>
    </submittedName>
</protein>
<keyword evidence="3" id="KW-1185">Reference proteome</keyword>
<evidence type="ECO:0000313" key="3">
    <source>
        <dbReference type="Proteomes" id="UP001214854"/>
    </source>
</evidence>
<feature type="compositionally biased region" description="Polar residues" evidence="1">
    <location>
        <begin position="28"/>
        <end position="39"/>
    </location>
</feature>
<gene>
    <name evidence="2" type="ORF">PQU92_08535</name>
</gene>
<proteinExistence type="predicted"/>
<evidence type="ECO:0000313" key="2">
    <source>
        <dbReference type="EMBL" id="MDC7683321.1"/>
    </source>
</evidence>
<comment type="caution">
    <text evidence="2">The sequence shown here is derived from an EMBL/GenBank/DDBJ whole genome shotgun (WGS) entry which is preliminary data.</text>
</comment>